<evidence type="ECO:0000256" key="6">
    <source>
        <dbReference type="SAM" id="Phobius"/>
    </source>
</evidence>
<keyword evidence="6" id="KW-0472">Membrane</keyword>
<sequence length="436" mass="44284">MTNSSSLFKAAACTALAAALLVVPLLADAIGFGGGALRLGFGVGALAALAGAGLFLNRSGAAVAQLVEVNRAVARGDFEARVIGIREGGPLGELMHATNDAIDRTDAFVREATASMKCVSEHKYFRRIVERGMQGGFLHASRTINAATDSISKKVAGFAGVAARFEGQIKRVCTEVADTAHQLELSARTMEQDADQACAKASSVASTAAQTGSNVGSVAAATEQLSASIGEIARQVEEIAKVAEGAAGEAERSNALVAQLSGAARTVGEVVTLINDIASQTNLLALNATIEAARAGDAGKGFAVVANEVKRLADQTAKATGDIASQIAGIQNSTDQAVGSILGIGRTIHTINGIAGGISAGIEQQGAAVHEIVANMEQAAAGTRTVSNDIRDVTEAASRTSGAAHAVFAASERMAVEADGLTRDVQTFLDEMGRAA</sequence>
<dbReference type="EMBL" id="QYUL01000001">
    <property type="protein sequence ID" value="RJF84408.1"/>
    <property type="molecule type" value="Genomic_DNA"/>
</dbReference>
<keyword evidence="6" id="KW-0812">Transmembrane</keyword>
<dbReference type="GO" id="GO:0007165">
    <property type="term" value="P:signal transduction"/>
    <property type="evidence" value="ECO:0007669"/>
    <property type="project" value="UniProtKB-KW"/>
</dbReference>
<protein>
    <submittedName>
        <fullName evidence="10">Chemotaxis protein</fullName>
    </submittedName>
</protein>
<keyword evidence="2" id="KW-0997">Cell inner membrane</keyword>
<dbReference type="SUPFAM" id="SSF58104">
    <property type="entry name" value="Methyl-accepting chemotaxis protein (MCP) signaling domain"/>
    <property type="match status" value="1"/>
</dbReference>
<comment type="similarity">
    <text evidence="4">Belongs to the methyl-accepting chemotaxis (MCP) protein family.</text>
</comment>
<reference evidence="10 11" key="1">
    <citation type="submission" date="2018-09" db="EMBL/GenBank/DDBJ databases">
        <authorList>
            <person name="Zhu H."/>
        </authorList>
    </citation>
    <scope>NUCLEOTIDE SEQUENCE [LARGE SCALE GENOMIC DNA]</scope>
    <source>
        <strain evidence="10 11">K2W22B-5</strain>
    </source>
</reference>
<dbReference type="InterPro" id="IPR003660">
    <property type="entry name" value="HAMP_dom"/>
</dbReference>
<dbReference type="Proteomes" id="UP000283458">
    <property type="component" value="Unassembled WGS sequence"/>
</dbReference>
<keyword evidence="6" id="KW-1133">Transmembrane helix</keyword>
<evidence type="ECO:0000256" key="3">
    <source>
        <dbReference type="ARBA" id="ARBA00023224"/>
    </source>
</evidence>
<evidence type="ECO:0000256" key="1">
    <source>
        <dbReference type="ARBA" id="ARBA00004429"/>
    </source>
</evidence>
<gene>
    <name evidence="10" type="ORF">D3877_07590</name>
</gene>
<comment type="subcellular location">
    <subcellularLocation>
        <location evidence="1">Cell inner membrane</location>
        <topology evidence="1">Multi-pass membrane protein</topology>
    </subcellularLocation>
</comment>
<keyword evidence="3 5" id="KW-0807">Transducer</keyword>
<keyword evidence="11" id="KW-1185">Reference proteome</keyword>
<dbReference type="RefSeq" id="WP_119830056.1">
    <property type="nucleotide sequence ID" value="NZ_QYUL01000001.1"/>
</dbReference>
<dbReference type="InterPro" id="IPR000727">
    <property type="entry name" value="T_SNARE_dom"/>
</dbReference>
<evidence type="ECO:0000313" key="10">
    <source>
        <dbReference type="EMBL" id="RJF84408.1"/>
    </source>
</evidence>
<dbReference type="Pfam" id="PF00015">
    <property type="entry name" value="MCPsignal"/>
    <property type="match status" value="1"/>
</dbReference>
<dbReference type="PROSITE" id="PS50192">
    <property type="entry name" value="T_SNARE"/>
    <property type="match status" value="1"/>
</dbReference>
<feature type="transmembrane region" description="Helical" evidence="6">
    <location>
        <begin position="37"/>
        <end position="56"/>
    </location>
</feature>
<keyword evidence="2" id="KW-1003">Cell membrane</keyword>
<evidence type="ECO:0000256" key="5">
    <source>
        <dbReference type="PROSITE-ProRule" id="PRU00284"/>
    </source>
</evidence>
<feature type="domain" description="Methyl-accepting transducer" evidence="7">
    <location>
        <begin position="186"/>
        <end position="415"/>
    </location>
</feature>
<dbReference type="InterPro" id="IPR004089">
    <property type="entry name" value="MCPsignal_dom"/>
</dbReference>
<dbReference type="OrthoDB" id="5179380at2"/>
<evidence type="ECO:0000313" key="11">
    <source>
        <dbReference type="Proteomes" id="UP000283458"/>
    </source>
</evidence>
<evidence type="ECO:0000256" key="2">
    <source>
        <dbReference type="ARBA" id="ARBA00022519"/>
    </source>
</evidence>
<dbReference type="PANTHER" id="PTHR32089">
    <property type="entry name" value="METHYL-ACCEPTING CHEMOTAXIS PROTEIN MCPB"/>
    <property type="match status" value="1"/>
</dbReference>
<evidence type="ECO:0000259" key="7">
    <source>
        <dbReference type="PROSITE" id="PS50111"/>
    </source>
</evidence>
<accession>A0A418W371</accession>
<feature type="domain" description="HAMP" evidence="9">
    <location>
        <begin position="57"/>
        <end position="110"/>
    </location>
</feature>
<dbReference type="PANTHER" id="PTHR32089:SF112">
    <property type="entry name" value="LYSOZYME-LIKE PROTEIN-RELATED"/>
    <property type="match status" value="1"/>
</dbReference>
<name>A0A418W371_9PROT</name>
<dbReference type="Gene3D" id="1.10.287.950">
    <property type="entry name" value="Methyl-accepting chemotaxis protein"/>
    <property type="match status" value="1"/>
</dbReference>
<evidence type="ECO:0000259" key="9">
    <source>
        <dbReference type="PROSITE" id="PS50885"/>
    </source>
</evidence>
<proteinExistence type="inferred from homology"/>
<dbReference type="GO" id="GO:0005886">
    <property type="term" value="C:plasma membrane"/>
    <property type="evidence" value="ECO:0007669"/>
    <property type="project" value="UniProtKB-SubCell"/>
</dbReference>
<organism evidence="10 11">
    <name type="scientific">Azospirillum cavernae</name>
    <dbReference type="NCBI Taxonomy" id="2320860"/>
    <lineage>
        <taxon>Bacteria</taxon>
        <taxon>Pseudomonadati</taxon>
        <taxon>Pseudomonadota</taxon>
        <taxon>Alphaproteobacteria</taxon>
        <taxon>Rhodospirillales</taxon>
        <taxon>Azospirillaceae</taxon>
        <taxon>Azospirillum</taxon>
    </lineage>
</organism>
<comment type="caution">
    <text evidence="10">The sequence shown here is derived from an EMBL/GenBank/DDBJ whole genome shotgun (WGS) entry which is preliminary data.</text>
</comment>
<evidence type="ECO:0000259" key="8">
    <source>
        <dbReference type="PROSITE" id="PS50192"/>
    </source>
</evidence>
<feature type="domain" description="T-SNARE coiled-coil homology" evidence="8">
    <location>
        <begin position="331"/>
        <end position="393"/>
    </location>
</feature>
<dbReference type="SMART" id="SM00283">
    <property type="entry name" value="MA"/>
    <property type="match status" value="1"/>
</dbReference>
<dbReference type="PROSITE" id="PS50885">
    <property type="entry name" value="HAMP"/>
    <property type="match status" value="1"/>
</dbReference>
<dbReference type="AlphaFoldDB" id="A0A418W371"/>
<evidence type="ECO:0000256" key="4">
    <source>
        <dbReference type="ARBA" id="ARBA00029447"/>
    </source>
</evidence>
<dbReference type="PROSITE" id="PS50111">
    <property type="entry name" value="CHEMOTAXIS_TRANSDUC_2"/>
    <property type="match status" value="1"/>
</dbReference>